<accession>D0YX10</accession>
<organism evidence="1 2">
    <name type="scientific">Photobacterium damselae subsp. damselae CIP 102761</name>
    <dbReference type="NCBI Taxonomy" id="675817"/>
    <lineage>
        <taxon>Bacteria</taxon>
        <taxon>Pseudomonadati</taxon>
        <taxon>Pseudomonadota</taxon>
        <taxon>Gammaproteobacteria</taxon>
        <taxon>Vibrionales</taxon>
        <taxon>Vibrionaceae</taxon>
        <taxon>Photobacterium</taxon>
    </lineage>
</organism>
<gene>
    <name evidence="1" type="ORF">VDA_002067</name>
</gene>
<proteinExistence type="predicted"/>
<dbReference type="Proteomes" id="UP000003579">
    <property type="component" value="Unassembled WGS sequence"/>
</dbReference>
<dbReference type="EMBL" id="ADBS01000001">
    <property type="protein sequence ID" value="EEZ41035.1"/>
    <property type="molecule type" value="Genomic_DNA"/>
</dbReference>
<evidence type="ECO:0000313" key="2">
    <source>
        <dbReference type="Proteomes" id="UP000003579"/>
    </source>
</evidence>
<name>D0YX10_PHODD</name>
<reference evidence="1 2" key="1">
    <citation type="submission" date="2009-11" db="EMBL/GenBank/DDBJ databases">
        <authorList>
            <consortium name="Los Alamos National Laboratory (LANL)"/>
            <consortium name="National Microbial Pathogen Data Resource (NMPDR)"/>
            <person name="Munk A.C."/>
            <person name="Tapia R."/>
            <person name="Green L."/>
            <person name="Rogers Y."/>
            <person name="Detter J.C."/>
            <person name="Bruce D."/>
            <person name="Brettin T.S."/>
            <person name="Colwell R."/>
            <person name="Huq A."/>
            <person name="Grim C.J."/>
            <person name="Hasan N.A."/>
            <person name="Vonstein V."/>
            <person name="Bartels D."/>
        </authorList>
    </citation>
    <scope>NUCLEOTIDE SEQUENCE [LARGE SCALE GENOMIC DNA]</scope>
    <source>
        <strain evidence="1 2">CIP 102761</strain>
    </source>
</reference>
<sequence length="197" mass="23373">MEEWCSLIIFSIRDMLNMFFVNHNIKIKYYISNGLMMRSDVIKFTLDAVNDIGINSDWSTSDWTRKIKNDLCRLGKEQGFWVYASSCDESHEGEWLYDITWLNYDGEYIKNVELVVESEWDINGLNSDFQKLLIARSPMKLFIFQQANEVAADRMIANFMGQIEIFNANNQYVSGDKYIFSCWLWTDHRFYHKEISL</sequence>
<dbReference type="AlphaFoldDB" id="D0YX10"/>
<keyword evidence="2" id="KW-1185">Reference proteome</keyword>
<protein>
    <submittedName>
        <fullName evidence="1">Uncharacterized protein</fullName>
    </submittedName>
</protein>
<evidence type="ECO:0000313" key="1">
    <source>
        <dbReference type="EMBL" id="EEZ41035.1"/>
    </source>
</evidence>